<dbReference type="GO" id="GO:0005886">
    <property type="term" value="C:plasma membrane"/>
    <property type="evidence" value="ECO:0007669"/>
    <property type="project" value="UniProtKB-SubCell"/>
</dbReference>
<dbReference type="GO" id="GO:0140359">
    <property type="term" value="F:ABC-type transporter activity"/>
    <property type="evidence" value="ECO:0007669"/>
    <property type="project" value="InterPro"/>
</dbReference>
<sequence>MNIPLIYSMIRYELRMLLRNKWLFNMIVLFLVLSGLLYAYGIQSVQSDPVDVQYGLDSVNQNMNTSGVNPEYFGLKKTVVDTRSTAEIETSSYTRAIAMLMNLSLWLLPAICLILGTNSILADKESGRFALYKTYDAPYVYYMLSKFLALVCSLTIALGLSYGVFGLVLAASGHWRGTSIFQTFLLLNVLLIVVFSALSLLIGAMSVTRMQGLSLTLLTWSFLVFIYEFVIFSVIDFIPYSLKLKSLLFFLLLNPVETLRVWAIEQLNANYIFGPEYLVLKTFTKTGTLNIAAMTALFAMAVVAILLSTHLLKRREG</sequence>
<keyword evidence="1" id="KW-0812">Transmembrane</keyword>
<proteinExistence type="predicted"/>
<organism evidence="2 3">
    <name type="scientific">Geobacillus stearothermophilus</name>
    <name type="common">Bacillus stearothermophilus</name>
    <dbReference type="NCBI Taxonomy" id="1422"/>
    <lineage>
        <taxon>Bacteria</taxon>
        <taxon>Bacillati</taxon>
        <taxon>Bacillota</taxon>
        <taxon>Bacilli</taxon>
        <taxon>Bacillales</taxon>
        <taxon>Anoxybacillaceae</taxon>
        <taxon>Geobacillus</taxon>
    </lineage>
</organism>
<dbReference type="EMBL" id="LQYV01000026">
    <property type="protein sequence ID" value="KYD28515.1"/>
    <property type="molecule type" value="Genomic_DNA"/>
</dbReference>
<feature type="transmembrane region" description="Helical" evidence="1">
    <location>
        <begin position="217"/>
        <end position="242"/>
    </location>
</feature>
<feature type="transmembrane region" description="Helical" evidence="1">
    <location>
        <begin position="21"/>
        <end position="40"/>
    </location>
</feature>
<keyword evidence="1" id="KW-1133">Transmembrane helix</keyword>
<reference evidence="2 3" key="1">
    <citation type="submission" date="2016-01" db="EMBL/GenBank/DDBJ databases">
        <title>Draft Genome Sequences of Seven Thermophilic Sporeformers Isolated from Foods.</title>
        <authorList>
            <person name="Berendsen E.M."/>
            <person name="Wells-Bennik M.H."/>
            <person name="Krawcyk A.O."/>
            <person name="De Jong A."/>
            <person name="Holsappel S."/>
            <person name="Eijlander R.T."/>
            <person name="Kuipers O.P."/>
        </authorList>
    </citation>
    <scope>NUCLEOTIDE SEQUENCE [LARGE SCALE GENOMIC DNA]</scope>
    <source>
        <strain evidence="2 3">B4109</strain>
    </source>
</reference>
<feature type="transmembrane region" description="Helical" evidence="1">
    <location>
        <begin position="185"/>
        <end position="205"/>
    </location>
</feature>
<keyword evidence="1" id="KW-0472">Membrane</keyword>
<protein>
    <recommendedName>
        <fullName evidence="4">Copper ABC transporter permease</fullName>
    </recommendedName>
</protein>
<dbReference type="RefSeq" id="WP_061567238.1">
    <property type="nucleotide sequence ID" value="NZ_JARMRZ010000057.1"/>
</dbReference>
<dbReference type="Proteomes" id="UP000075424">
    <property type="component" value="Unassembled WGS sequence"/>
</dbReference>
<evidence type="ECO:0000256" key="1">
    <source>
        <dbReference type="SAM" id="Phobius"/>
    </source>
</evidence>
<feature type="transmembrane region" description="Helical" evidence="1">
    <location>
        <begin position="139"/>
        <end position="165"/>
    </location>
</feature>
<dbReference type="PANTHER" id="PTHR43471:SF1">
    <property type="entry name" value="ABC TRANSPORTER PERMEASE PROTEIN NOSY-RELATED"/>
    <property type="match status" value="1"/>
</dbReference>
<dbReference type="AlphaFoldDB" id="A0A150MVT4"/>
<name>A0A150MVT4_GEOSE</name>
<evidence type="ECO:0000313" key="3">
    <source>
        <dbReference type="Proteomes" id="UP000075424"/>
    </source>
</evidence>
<evidence type="ECO:0000313" key="2">
    <source>
        <dbReference type="EMBL" id="KYD28515.1"/>
    </source>
</evidence>
<evidence type="ECO:0008006" key="4">
    <source>
        <dbReference type="Google" id="ProtNLM"/>
    </source>
</evidence>
<accession>A0A150MVT4</accession>
<feature type="transmembrane region" description="Helical" evidence="1">
    <location>
        <begin position="96"/>
        <end position="118"/>
    </location>
</feature>
<dbReference type="PANTHER" id="PTHR43471">
    <property type="entry name" value="ABC TRANSPORTER PERMEASE"/>
    <property type="match status" value="1"/>
</dbReference>
<comment type="caution">
    <text evidence="2">The sequence shown here is derived from an EMBL/GenBank/DDBJ whole genome shotgun (WGS) entry which is preliminary data.</text>
</comment>
<dbReference type="Pfam" id="PF12679">
    <property type="entry name" value="ABC2_membrane_2"/>
    <property type="match status" value="1"/>
</dbReference>
<feature type="transmembrane region" description="Helical" evidence="1">
    <location>
        <begin position="291"/>
        <end position="312"/>
    </location>
</feature>
<gene>
    <name evidence="2" type="ORF">B4109_3050</name>
</gene>
<dbReference type="PATRIC" id="fig|1422.18.peg.2108"/>